<name>A0A2K2DK05_BRADI</name>
<protein>
    <submittedName>
        <fullName evidence="1 2">Uncharacterized protein</fullName>
    </submittedName>
</protein>
<evidence type="ECO:0000313" key="1">
    <source>
        <dbReference type="EMBL" id="PNT74606.1"/>
    </source>
</evidence>
<dbReference type="EMBL" id="CM000880">
    <property type="protein sequence ID" value="PNT74606.1"/>
    <property type="molecule type" value="Genomic_DNA"/>
</dbReference>
<reference evidence="1 2" key="1">
    <citation type="journal article" date="2010" name="Nature">
        <title>Genome sequencing and analysis of the model grass Brachypodium distachyon.</title>
        <authorList>
            <consortium name="International Brachypodium Initiative"/>
        </authorList>
    </citation>
    <scope>NUCLEOTIDE SEQUENCE [LARGE SCALE GENOMIC DNA]</scope>
    <source>
        <strain evidence="1 2">Bd21</strain>
    </source>
</reference>
<dbReference type="AlphaFoldDB" id="A0A2K2DK05"/>
<dbReference type="Gramene" id="PNT74606">
    <property type="protein sequence ID" value="PNT74606"/>
    <property type="gene ID" value="BRADI_1g18702v3"/>
</dbReference>
<evidence type="ECO:0000313" key="2">
    <source>
        <dbReference type="EnsemblPlants" id="PNT74606"/>
    </source>
</evidence>
<keyword evidence="3" id="KW-1185">Reference proteome</keyword>
<accession>A0A2K2DK05</accession>
<dbReference type="EnsemblPlants" id="PNT74606">
    <property type="protein sequence ID" value="PNT74606"/>
    <property type="gene ID" value="BRADI_1g18702v3"/>
</dbReference>
<reference evidence="1" key="2">
    <citation type="submission" date="2017-06" db="EMBL/GenBank/DDBJ databases">
        <title>WGS assembly of Brachypodium distachyon.</title>
        <authorList>
            <consortium name="The International Brachypodium Initiative"/>
            <person name="Lucas S."/>
            <person name="Harmon-Smith M."/>
            <person name="Lail K."/>
            <person name="Tice H."/>
            <person name="Grimwood J."/>
            <person name="Bruce D."/>
            <person name="Barry K."/>
            <person name="Shu S."/>
            <person name="Lindquist E."/>
            <person name="Wang M."/>
            <person name="Pitluck S."/>
            <person name="Vogel J.P."/>
            <person name="Garvin D.F."/>
            <person name="Mockler T.C."/>
            <person name="Schmutz J."/>
            <person name="Rokhsar D."/>
            <person name="Bevan M.W."/>
        </authorList>
    </citation>
    <scope>NUCLEOTIDE SEQUENCE</scope>
    <source>
        <strain evidence="1">Bd21</strain>
    </source>
</reference>
<sequence length="127" mass="14514">MESSRYVLLLSKSSWNPAGSCPRSCSKSLMCFWRVCSAYAATRRPSWCSPAPTWRRCCSRRRSRLRVAGGQRVGDPRGEGIPQQRRCAWFATYVIQMTACAIFGSEAVNHWFVGTRTLYDICYVVRM</sequence>
<reference evidence="2" key="3">
    <citation type="submission" date="2018-08" db="UniProtKB">
        <authorList>
            <consortium name="EnsemblPlants"/>
        </authorList>
    </citation>
    <scope>IDENTIFICATION</scope>
    <source>
        <strain evidence="2">cv. Bd21</strain>
    </source>
</reference>
<dbReference type="Proteomes" id="UP000008810">
    <property type="component" value="Chromosome 1"/>
</dbReference>
<organism evidence="1">
    <name type="scientific">Brachypodium distachyon</name>
    <name type="common">Purple false brome</name>
    <name type="synonym">Trachynia distachya</name>
    <dbReference type="NCBI Taxonomy" id="15368"/>
    <lineage>
        <taxon>Eukaryota</taxon>
        <taxon>Viridiplantae</taxon>
        <taxon>Streptophyta</taxon>
        <taxon>Embryophyta</taxon>
        <taxon>Tracheophyta</taxon>
        <taxon>Spermatophyta</taxon>
        <taxon>Magnoliopsida</taxon>
        <taxon>Liliopsida</taxon>
        <taxon>Poales</taxon>
        <taxon>Poaceae</taxon>
        <taxon>BOP clade</taxon>
        <taxon>Pooideae</taxon>
        <taxon>Stipodae</taxon>
        <taxon>Brachypodieae</taxon>
        <taxon>Brachypodium</taxon>
    </lineage>
</organism>
<evidence type="ECO:0000313" key="3">
    <source>
        <dbReference type="Proteomes" id="UP000008810"/>
    </source>
</evidence>
<gene>
    <name evidence="1" type="ORF">BRADI_1g18702v3</name>
</gene>
<proteinExistence type="predicted"/>
<dbReference type="InParanoid" id="A0A2K2DK05"/>